<dbReference type="GO" id="GO:0005506">
    <property type="term" value="F:iron ion binding"/>
    <property type="evidence" value="ECO:0007669"/>
    <property type="project" value="InterPro"/>
</dbReference>
<name>A0A378YUY5_9BURK</name>
<dbReference type="AlphaFoldDB" id="A0A378YUY5"/>
<dbReference type="RefSeq" id="WP_023597223.1">
    <property type="nucleotide sequence ID" value="NZ_CABPSO010000006.1"/>
</dbReference>
<dbReference type="InterPro" id="IPR017972">
    <property type="entry name" value="Cyt_P450_CS"/>
</dbReference>
<comment type="similarity">
    <text evidence="1">Belongs to the cytochrome P450 family.</text>
</comment>
<dbReference type="CDD" id="cd11036">
    <property type="entry name" value="AknT-like"/>
    <property type="match status" value="1"/>
</dbReference>
<protein>
    <submittedName>
        <fullName evidence="3">Cytochrome p450 oxidoreductase</fullName>
    </submittedName>
</protein>
<dbReference type="EMBL" id="UGSG01000001">
    <property type="protein sequence ID" value="SUA80985.1"/>
    <property type="molecule type" value="Genomic_DNA"/>
</dbReference>
<dbReference type="GO" id="GO:0020037">
    <property type="term" value="F:heme binding"/>
    <property type="evidence" value="ECO:0007669"/>
    <property type="project" value="InterPro"/>
</dbReference>
<dbReference type="GO" id="GO:0004497">
    <property type="term" value="F:monooxygenase activity"/>
    <property type="evidence" value="ECO:0007669"/>
    <property type="project" value="InterPro"/>
</dbReference>
<dbReference type="InterPro" id="IPR036396">
    <property type="entry name" value="Cyt_P450_sf"/>
</dbReference>
<evidence type="ECO:0000313" key="5">
    <source>
        <dbReference type="Proteomes" id="UP000361468"/>
    </source>
</evidence>
<dbReference type="PANTHER" id="PTHR46696:SF1">
    <property type="entry name" value="CYTOCHROME P450 YJIB-RELATED"/>
    <property type="match status" value="1"/>
</dbReference>
<proteinExistence type="inferred from homology"/>
<dbReference type="EMBL" id="CABPSO010000006">
    <property type="protein sequence ID" value="VVE66528.1"/>
    <property type="molecule type" value="Genomic_DNA"/>
</dbReference>
<evidence type="ECO:0000313" key="4">
    <source>
        <dbReference type="Proteomes" id="UP000254573"/>
    </source>
</evidence>
<evidence type="ECO:0000256" key="1">
    <source>
        <dbReference type="ARBA" id="ARBA00010617"/>
    </source>
</evidence>
<dbReference type="KEGG" id="ppnm:LV28_20440"/>
<dbReference type="SMR" id="A0A378YUY5"/>
<dbReference type="STRING" id="93220.A6P55_17100"/>
<gene>
    <name evidence="2" type="ORF">NCTC13160_04030</name>
    <name evidence="3" type="ORF">PPN31119_02304</name>
</gene>
<sequence length="406" mass="42453">MLAVHTESPALPSPANPLAAVGHPDPYPYYAALAARHPFDFDASLGLWVAAGPQAVAAVLRHPACGVRPVGARVPAALTDGAAGDWFGELVRMNDGAAHASLKPWLSARLATLRTDAAAISRLREASQAACADAYLACGDWPPARLDDFVFRQPIYALAAWLGVAPAQWADVYDDVHTLVAAMAEAGSPSPRKEVLARGHRAAATLRHRIDDWLDNGAAPGTWLRETARRAARGEGPDDDALAANIAGLFTQTHDACAGLVANSLRRIARRATTLVQPDELRTAAAVVGEVLRLDPPVQNTRRFLLAPAVIGERTLAPGEGILVLLAATPATDATHATHAHDNLAPTFGQGPHTCPGHSPAVTVAAVGVQAILASRVDLKMLAGGTACHPLANVRIARFDSAASTR</sequence>
<reference evidence="3 5" key="2">
    <citation type="submission" date="2019-08" db="EMBL/GenBank/DDBJ databases">
        <authorList>
            <person name="Peeters C."/>
        </authorList>
    </citation>
    <scope>NUCLEOTIDE SEQUENCE [LARGE SCALE GENOMIC DNA]</scope>
    <source>
        <strain evidence="3 5">LMG 31119</strain>
    </source>
</reference>
<dbReference type="OrthoDB" id="4168525at2"/>
<dbReference type="PROSITE" id="PS00086">
    <property type="entry name" value="CYTOCHROME_P450"/>
    <property type="match status" value="1"/>
</dbReference>
<dbReference type="Proteomes" id="UP000361468">
    <property type="component" value="Unassembled WGS sequence"/>
</dbReference>
<accession>A0A378YUY5</accession>
<dbReference type="SUPFAM" id="SSF48264">
    <property type="entry name" value="Cytochrome P450"/>
    <property type="match status" value="1"/>
</dbReference>
<dbReference type="Proteomes" id="UP000254573">
    <property type="component" value="Unassembled WGS sequence"/>
</dbReference>
<organism evidence="2 4">
    <name type="scientific">Pandoraea pnomenusa</name>
    <dbReference type="NCBI Taxonomy" id="93220"/>
    <lineage>
        <taxon>Bacteria</taxon>
        <taxon>Pseudomonadati</taxon>
        <taxon>Pseudomonadota</taxon>
        <taxon>Betaproteobacteria</taxon>
        <taxon>Burkholderiales</taxon>
        <taxon>Burkholderiaceae</taxon>
        <taxon>Pandoraea</taxon>
    </lineage>
</organism>
<reference evidence="2 4" key="1">
    <citation type="submission" date="2018-06" db="EMBL/GenBank/DDBJ databases">
        <authorList>
            <consortium name="Pathogen Informatics"/>
            <person name="Doyle S."/>
        </authorList>
    </citation>
    <scope>NUCLEOTIDE SEQUENCE [LARGE SCALE GENOMIC DNA]</scope>
    <source>
        <strain evidence="2 4">NCTC13160</strain>
    </source>
</reference>
<dbReference type="PANTHER" id="PTHR46696">
    <property type="entry name" value="P450, PUTATIVE (EUROFUNG)-RELATED"/>
    <property type="match status" value="1"/>
</dbReference>
<dbReference type="GO" id="GO:0016705">
    <property type="term" value="F:oxidoreductase activity, acting on paired donors, with incorporation or reduction of molecular oxygen"/>
    <property type="evidence" value="ECO:0007669"/>
    <property type="project" value="InterPro"/>
</dbReference>
<evidence type="ECO:0000313" key="3">
    <source>
        <dbReference type="EMBL" id="VVE66528.1"/>
    </source>
</evidence>
<keyword evidence="5" id="KW-1185">Reference proteome</keyword>
<dbReference type="Gene3D" id="1.10.630.10">
    <property type="entry name" value="Cytochrome P450"/>
    <property type="match status" value="1"/>
</dbReference>
<evidence type="ECO:0000313" key="2">
    <source>
        <dbReference type="EMBL" id="SUA80985.1"/>
    </source>
</evidence>